<accession>A0A9K3GDQ9</accession>
<dbReference type="Proteomes" id="UP000265618">
    <property type="component" value="Unassembled WGS sequence"/>
</dbReference>
<dbReference type="PANTHER" id="PTHR23359">
    <property type="entry name" value="NUCLEOTIDE KINASE"/>
    <property type="match status" value="1"/>
</dbReference>
<dbReference type="Pfam" id="PF00406">
    <property type="entry name" value="ADK"/>
    <property type="match status" value="1"/>
</dbReference>
<reference evidence="5 6" key="1">
    <citation type="journal article" date="2018" name="PLoS ONE">
        <title>The draft genome of Kipferlia bialata reveals reductive genome evolution in fornicate parasites.</title>
        <authorList>
            <person name="Tanifuji G."/>
            <person name="Takabayashi S."/>
            <person name="Kume K."/>
            <person name="Takagi M."/>
            <person name="Nakayama T."/>
            <person name="Kamikawa R."/>
            <person name="Inagaki Y."/>
            <person name="Hashimoto T."/>
        </authorList>
    </citation>
    <scope>NUCLEOTIDE SEQUENCE [LARGE SCALE GENOMIC DNA]</scope>
    <source>
        <strain evidence="5">NY0173</strain>
    </source>
</reference>
<gene>
    <name evidence="5" type="ORF">KIPB_000825</name>
</gene>
<organism evidence="5 6">
    <name type="scientific">Kipferlia bialata</name>
    <dbReference type="NCBI Taxonomy" id="797122"/>
    <lineage>
        <taxon>Eukaryota</taxon>
        <taxon>Metamonada</taxon>
        <taxon>Carpediemonas-like organisms</taxon>
        <taxon>Kipferlia</taxon>
    </lineage>
</organism>
<comment type="caution">
    <text evidence="5">The sequence shown here is derived from an EMBL/GenBank/DDBJ whole genome shotgun (WGS) entry which is preliminary data.</text>
</comment>
<keyword evidence="2" id="KW-0547">Nucleotide-binding</keyword>
<dbReference type="SUPFAM" id="SSF52540">
    <property type="entry name" value="P-loop containing nucleoside triphosphate hydrolases"/>
    <property type="match status" value="1"/>
</dbReference>
<evidence type="ECO:0000256" key="4">
    <source>
        <dbReference type="RuleBase" id="RU003330"/>
    </source>
</evidence>
<proteinExistence type="inferred from homology"/>
<dbReference type="GO" id="GO:0019205">
    <property type="term" value="F:nucleobase-containing compound kinase activity"/>
    <property type="evidence" value="ECO:0007669"/>
    <property type="project" value="InterPro"/>
</dbReference>
<dbReference type="EMBL" id="BDIP01000102">
    <property type="protein sequence ID" value="GIQ80084.1"/>
    <property type="molecule type" value="Genomic_DNA"/>
</dbReference>
<protein>
    <submittedName>
        <fullName evidence="5">Adenylate kinase/UMP-CMP kinase</fullName>
    </submittedName>
</protein>
<keyword evidence="3 4" id="KW-0418">Kinase</keyword>
<evidence type="ECO:0000313" key="5">
    <source>
        <dbReference type="EMBL" id="GIQ80084.1"/>
    </source>
</evidence>
<evidence type="ECO:0000313" key="6">
    <source>
        <dbReference type="Proteomes" id="UP000265618"/>
    </source>
</evidence>
<evidence type="ECO:0000256" key="2">
    <source>
        <dbReference type="ARBA" id="ARBA00022741"/>
    </source>
</evidence>
<dbReference type="GO" id="GO:0006139">
    <property type="term" value="P:nucleobase-containing compound metabolic process"/>
    <property type="evidence" value="ECO:0007669"/>
    <property type="project" value="InterPro"/>
</dbReference>
<dbReference type="OrthoDB" id="442176at2759"/>
<evidence type="ECO:0000256" key="1">
    <source>
        <dbReference type="ARBA" id="ARBA00022679"/>
    </source>
</evidence>
<comment type="similarity">
    <text evidence="4">Belongs to the adenylate kinase family.</text>
</comment>
<dbReference type="AlphaFoldDB" id="A0A9K3GDQ9"/>
<keyword evidence="6" id="KW-1185">Reference proteome</keyword>
<dbReference type="InterPro" id="IPR000850">
    <property type="entry name" value="Adenylat/UMP-CMP_kin"/>
</dbReference>
<keyword evidence="1 4" id="KW-0808">Transferase</keyword>
<dbReference type="InterPro" id="IPR027417">
    <property type="entry name" value="P-loop_NTPase"/>
</dbReference>
<dbReference type="Gene3D" id="3.40.50.300">
    <property type="entry name" value="P-loop containing nucleotide triphosphate hydrolases"/>
    <property type="match status" value="1"/>
</dbReference>
<name>A0A9K3GDQ9_9EUKA</name>
<dbReference type="PRINTS" id="PR00094">
    <property type="entry name" value="ADENYLTKNASE"/>
</dbReference>
<evidence type="ECO:0000256" key="3">
    <source>
        <dbReference type="ARBA" id="ARBA00022777"/>
    </source>
</evidence>
<dbReference type="GO" id="GO:0005524">
    <property type="term" value="F:ATP binding"/>
    <property type="evidence" value="ECO:0007669"/>
    <property type="project" value="InterPro"/>
</dbReference>
<sequence length="183" mass="19544">MIEGGGGGVIFFLGPPASGKTTQAKALASSLPGGQYVDVDELLRTARPPVADTIRAARASNQAVPVAVYIRLLISTFAANPSATFVVDGYPVSIEHATLFDAQVTPPKCVVVLEAAETDIQARMPYGAKTVLSIADSLRLYREQGEGAVRYYDTQQLTVAEPAKPIKDTTKDLKRRVAEALRK</sequence>